<dbReference type="OrthoDB" id="8592082at2"/>
<protein>
    <submittedName>
        <fullName evidence="1">Uncharacterized protein</fullName>
    </submittedName>
</protein>
<dbReference type="Proteomes" id="UP000248395">
    <property type="component" value="Unassembled WGS sequence"/>
</dbReference>
<keyword evidence="2" id="KW-1185">Reference proteome</keyword>
<sequence>MDKAIKAAMEGLLRVATGETQHIRRANCPVNGSEDRQDDCPACQAIQRAEKLLKPQWADKAQVLETVIRRLDIG</sequence>
<accession>A0A318JCQ1</accession>
<evidence type="ECO:0000313" key="2">
    <source>
        <dbReference type="Proteomes" id="UP000248395"/>
    </source>
</evidence>
<dbReference type="EMBL" id="QJKC01000012">
    <property type="protein sequence ID" value="PXX44629.1"/>
    <property type="molecule type" value="Genomic_DNA"/>
</dbReference>
<comment type="caution">
    <text evidence="1">The sequence shown here is derived from an EMBL/GenBank/DDBJ whole genome shotgun (WGS) entry which is preliminary data.</text>
</comment>
<gene>
    <name evidence="1" type="ORF">DFR38_11248</name>
</gene>
<dbReference type="AlphaFoldDB" id="A0A318JCQ1"/>
<name>A0A318JCQ1_9NEIS</name>
<proteinExistence type="predicted"/>
<reference evidence="1 2" key="1">
    <citation type="submission" date="2018-05" db="EMBL/GenBank/DDBJ databases">
        <title>Genomic Encyclopedia of Type Strains, Phase IV (KMG-IV): sequencing the most valuable type-strain genomes for metagenomic binning, comparative biology and taxonomic classification.</title>
        <authorList>
            <person name="Goeker M."/>
        </authorList>
    </citation>
    <scope>NUCLEOTIDE SEQUENCE [LARGE SCALE GENOMIC DNA]</scope>
    <source>
        <strain evidence="1 2">DSM 25134</strain>
    </source>
</reference>
<organism evidence="1 2">
    <name type="scientific">Aquitalea magnusonii</name>
    <dbReference type="NCBI Taxonomy" id="332411"/>
    <lineage>
        <taxon>Bacteria</taxon>
        <taxon>Pseudomonadati</taxon>
        <taxon>Pseudomonadota</taxon>
        <taxon>Betaproteobacteria</taxon>
        <taxon>Neisseriales</taxon>
        <taxon>Chromobacteriaceae</taxon>
        <taxon>Aquitalea</taxon>
    </lineage>
</organism>
<dbReference type="RefSeq" id="WP_059285646.1">
    <property type="nucleotide sequence ID" value="NZ_LNQU01000034.1"/>
</dbReference>
<evidence type="ECO:0000313" key="1">
    <source>
        <dbReference type="EMBL" id="PXX44629.1"/>
    </source>
</evidence>